<proteinExistence type="predicted"/>
<organism evidence="3 4">
    <name type="scientific">Coemansia javaensis</name>
    <dbReference type="NCBI Taxonomy" id="2761396"/>
    <lineage>
        <taxon>Eukaryota</taxon>
        <taxon>Fungi</taxon>
        <taxon>Fungi incertae sedis</taxon>
        <taxon>Zoopagomycota</taxon>
        <taxon>Kickxellomycotina</taxon>
        <taxon>Kickxellomycetes</taxon>
        <taxon>Kickxellales</taxon>
        <taxon>Kickxellaceae</taxon>
        <taxon>Coemansia</taxon>
    </lineage>
</organism>
<evidence type="ECO:0000259" key="2">
    <source>
        <dbReference type="PROSITE" id="PS50800"/>
    </source>
</evidence>
<keyword evidence="4" id="KW-1185">Reference proteome</keyword>
<feature type="region of interest" description="Disordered" evidence="1">
    <location>
        <begin position="493"/>
        <end position="512"/>
    </location>
</feature>
<dbReference type="AlphaFoldDB" id="A0A9W8H8E5"/>
<dbReference type="Proteomes" id="UP001140217">
    <property type="component" value="Unassembled WGS sequence"/>
</dbReference>
<feature type="compositionally biased region" description="Low complexity" evidence="1">
    <location>
        <begin position="494"/>
        <end position="508"/>
    </location>
</feature>
<dbReference type="Pfam" id="PF02037">
    <property type="entry name" value="SAP"/>
    <property type="match status" value="1"/>
</dbReference>
<evidence type="ECO:0000256" key="1">
    <source>
        <dbReference type="SAM" id="MobiDB-lite"/>
    </source>
</evidence>
<dbReference type="EMBL" id="JANBUL010000192">
    <property type="protein sequence ID" value="KAJ2779126.1"/>
    <property type="molecule type" value="Genomic_DNA"/>
</dbReference>
<reference evidence="3" key="1">
    <citation type="submission" date="2022-07" db="EMBL/GenBank/DDBJ databases">
        <title>Phylogenomic reconstructions and comparative analyses of Kickxellomycotina fungi.</title>
        <authorList>
            <person name="Reynolds N.K."/>
            <person name="Stajich J.E."/>
            <person name="Barry K."/>
            <person name="Grigoriev I.V."/>
            <person name="Crous P."/>
            <person name="Smith M.E."/>
        </authorList>
    </citation>
    <scope>NUCLEOTIDE SEQUENCE</scope>
    <source>
        <strain evidence="3">NBRC 105414</strain>
    </source>
</reference>
<evidence type="ECO:0000313" key="3">
    <source>
        <dbReference type="EMBL" id="KAJ2779126.1"/>
    </source>
</evidence>
<feature type="domain" description="SAP" evidence="2">
    <location>
        <begin position="141"/>
        <end position="175"/>
    </location>
</feature>
<accession>A0A9W8H8E5</accession>
<dbReference type="InterPro" id="IPR003034">
    <property type="entry name" value="SAP_dom"/>
</dbReference>
<dbReference type="OrthoDB" id="5520870at2759"/>
<name>A0A9W8H8E5_9FUNG</name>
<gene>
    <name evidence="3" type="ORF">H4R18_004191</name>
</gene>
<protein>
    <recommendedName>
        <fullName evidence="2">SAP domain-containing protein</fullName>
    </recommendedName>
</protein>
<comment type="caution">
    <text evidence="3">The sequence shown here is derived from an EMBL/GenBank/DDBJ whole genome shotgun (WGS) entry which is preliminary data.</text>
</comment>
<evidence type="ECO:0000313" key="4">
    <source>
        <dbReference type="Proteomes" id="UP001140217"/>
    </source>
</evidence>
<sequence>MLRPAVARQAAVAVAAARWGGSKRRAVVVAASYSTDAGDKEGKRGVRTKYMGLRPLSPAIESMAGKIGEQAAGPAVVDVEAEIERLRFTAADLLRDLPKYSASELGSAGAMASGGDLAAVSREAALDAVRAIRRARGEAIRGMFRADQLREYLRRHGRRTSGTKGELAERIIGEVWGTTVQAVEARLAAAEERAEGDGLSMALSDEAAAQVEQLVGGGEGGEGGEGGGALAAIEREFGVAIAVDRAGQTLRVTGRMGDARAALSTLRERLAASTTVELDLARHGRPRALAAERVQRICSAVSRAFGGDGTATCFDGGIFARGRTRADALDVQQALVDALVEPAHGALLLAVVPAALAGARAATVVPAADMVSKPRAFVPNRQLFVDPAAAPPPPPRPADVLAAHALFRRDPAQDGIAGPAAGAGATVSDALRAWAMQAGSLSFGLGRVLFDLGDGASVDLGLRRPHEVLADIGRRQPLFAFSGSVSPLRWLHGQTPQQQQPQQPQQPQQHRRQLALTFRRLPDAPAPAPAGSRLSYALPPPTGEKLVARIDVEAGRAQYGAAQIERISGERVARVAILQSAHDVEAVAAERAPVEASGELVAALQAAVRALGLAAAAANHAPPQRHAAIDVLGARYALAAAELDRVVDRPLPGGAVARVHQVWDIVDGHLYSRVEIHPHDLTDWDQLMHCVFDAAGRSPAIAAR</sequence>
<dbReference type="PROSITE" id="PS50800">
    <property type="entry name" value="SAP"/>
    <property type="match status" value="1"/>
</dbReference>